<name>A0ABQ8SYK6_PERAM</name>
<evidence type="ECO:0000256" key="1">
    <source>
        <dbReference type="ARBA" id="ARBA00004651"/>
    </source>
</evidence>
<evidence type="ECO:0000259" key="10">
    <source>
        <dbReference type="Pfam" id="PF00060"/>
    </source>
</evidence>
<feature type="transmembrane region" description="Helical" evidence="9">
    <location>
        <begin position="320"/>
        <end position="344"/>
    </location>
</feature>
<comment type="subcellular location">
    <subcellularLocation>
        <location evidence="1">Cell membrane</location>
        <topology evidence="1">Multi-pass membrane protein</topology>
    </subcellularLocation>
</comment>
<organism evidence="11 12">
    <name type="scientific">Periplaneta americana</name>
    <name type="common">American cockroach</name>
    <name type="synonym">Blatta americana</name>
    <dbReference type="NCBI Taxonomy" id="6978"/>
    <lineage>
        <taxon>Eukaryota</taxon>
        <taxon>Metazoa</taxon>
        <taxon>Ecdysozoa</taxon>
        <taxon>Arthropoda</taxon>
        <taxon>Hexapoda</taxon>
        <taxon>Insecta</taxon>
        <taxon>Pterygota</taxon>
        <taxon>Neoptera</taxon>
        <taxon>Polyneoptera</taxon>
        <taxon>Dictyoptera</taxon>
        <taxon>Blattodea</taxon>
        <taxon>Blattoidea</taxon>
        <taxon>Blattidae</taxon>
        <taxon>Blattinae</taxon>
        <taxon>Periplaneta</taxon>
    </lineage>
</organism>
<feature type="transmembrane region" description="Helical" evidence="9">
    <location>
        <begin position="502"/>
        <end position="525"/>
    </location>
</feature>
<dbReference type="InterPro" id="IPR052192">
    <property type="entry name" value="Insect_Ionotropic_Sensory_Rcpt"/>
</dbReference>
<dbReference type="SUPFAM" id="SSF53850">
    <property type="entry name" value="Periplasmic binding protein-like II"/>
    <property type="match status" value="1"/>
</dbReference>
<sequence>ASEKNLFSSQHFWLLLTADKVTWSHKDLNVPLDSHVTIAEPRSDLNGAELWDLYKSGSQQPLTVTPRRVWDPTHMRVLPPEPRRDDYGGIPINATLLFLDDDTDDAYLDLRYRHLNTEGKLHFVLMMYISEMLNFRLNFIKTFDWGYPVNGSHCFTGVVGSLQEECGLCEIAAVGIMWKTERMDAVDYVTETVKFRRVAHHLYGSLAIRDLEKSKKRDKSQHIGKIWDKLEGAFMFLKPSLSEVSIIYELPFSKSVWITYTLTVALLTVALVFNRHVHKRTRPNKSQGRPLLWTDAVLDTIGIVCQQGAENVPESVSSRIVFVFLLLLSLFLITSYSAIIVSLLQMTSSSINTMTDLMNSPMKLSMVDKFVNERTDPAVEKVFQEKLLTQPFQEAFVPEQVGLEKIRRGLYAFHGFFEAYKIISDTYEDHEKCRFKEINMFLSNHVGFPIRKGSPYSEHLRQRILWMREVGILGREEKRWYYQKPKCESGGQNFVSVGIQDFYPTLVILAYGILLSVGFLVVEAIHNRYKYKKKAQN</sequence>
<comment type="similarity">
    <text evidence="2">Belongs to the glutamate-gated ion channel (TC 1.A.10.1) family.</text>
</comment>
<keyword evidence="4 9" id="KW-0812">Transmembrane</keyword>
<dbReference type="Pfam" id="PF00060">
    <property type="entry name" value="Lig_chan"/>
    <property type="match status" value="1"/>
</dbReference>
<dbReference type="EMBL" id="JAJSOF020000017">
    <property type="protein sequence ID" value="KAJ4439270.1"/>
    <property type="molecule type" value="Genomic_DNA"/>
</dbReference>
<keyword evidence="12" id="KW-1185">Reference proteome</keyword>
<keyword evidence="7" id="KW-0675">Receptor</keyword>
<feature type="domain" description="Ionotropic glutamate receptor C-terminal" evidence="10">
    <location>
        <begin position="254"/>
        <end position="512"/>
    </location>
</feature>
<evidence type="ECO:0000313" key="11">
    <source>
        <dbReference type="EMBL" id="KAJ4439270.1"/>
    </source>
</evidence>
<keyword evidence="3" id="KW-1003">Cell membrane</keyword>
<feature type="non-terminal residue" evidence="11">
    <location>
        <position position="1"/>
    </location>
</feature>
<protein>
    <recommendedName>
        <fullName evidence="10">Ionotropic glutamate receptor C-terminal domain-containing protein</fullName>
    </recommendedName>
</protein>
<dbReference type="PANTHER" id="PTHR42643:SF33">
    <property type="entry name" value="GLUTAMATE RECEPTOR 2-LIKE PROTEIN"/>
    <property type="match status" value="1"/>
</dbReference>
<evidence type="ECO:0000256" key="3">
    <source>
        <dbReference type="ARBA" id="ARBA00022475"/>
    </source>
</evidence>
<evidence type="ECO:0000313" key="12">
    <source>
        <dbReference type="Proteomes" id="UP001148838"/>
    </source>
</evidence>
<evidence type="ECO:0000256" key="5">
    <source>
        <dbReference type="ARBA" id="ARBA00022989"/>
    </source>
</evidence>
<accession>A0ABQ8SYK6</accession>
<keyword evidence="6 9" id="KW-0472">Membrane</keyword>
<dbReference type="Gene3D" id="1.10.287.70">
    <property type="match status" value="1"/>
</dbReference>
<evidence type="ECO:0000256" key="8">
    <source>
        <dbReference type="ARBA" id="ARBA00023180"/>
    </source>
</evidence>
<reference evidence="11 12" key="1">
    <citation type="journal article" date="2022" name="Allergy">
        <title>Genome assembly and annotation of Periplaneta americana reveal a comprehensive cockroach allergen profile.</title>
        <authorList>
            <person name="Wang L."/>
            <person name="Xiong Q."/>
            <person name="Saelim N."/>
            <person name="Wang L."/>
            <person name="Nong W."/>
            <person name="Wan A.T."/>
            <person name="Shi M."/>
            <person name="Liu X."/>
            <person name="Cao Q."/>
            <person name="Hui J.H.L."/>
            <person name="Sookrung N."/>
            <person name="Leung T.F."/>
            <person name="Tungtrongchitr A."/>
            <person name="Tsui S.K.W."/>
        </authorList>
    </citation>
    <scope>NUCLEOTIDE SEQUENCE [LARGE SCALE GENOMIC DNA]</scope>
    <source>
        <strain evidence="11">PWHHKU_190912</strain>
    </source>
</reference>
<dbReference type="InterPro" id="IPR001320">
    <property type="entry name" value="Iontro_rcpt_C"/>
</dbReference>
<feature type="transmembrane region" description="Helical" evidence="9">
    <location>
        <begin position="255"/>
        <end position="273"/>
    </location>
</feature>
<keyword evidence="5 9" id="KW-1133">Transmembrane helix</keyword>
<evidence type="ECO:0000256" key="2">
    <source>
        <dbReference type="ARBA" id="ARBA00008685"/>
    </source>
</evidence>
<proteinExistence type="inferred from homology"/>
<comment type="caution">
    <text evidence="11">The sequence shown here is derived from an EMBL/GenBank/DDBJ whole genome shotgun (WGS) entry which is preliminary data.</text>
</comment>
<evidence type="ECO:0000256" key="9">
    <source>
        <dbReference type="SAM" id="Phobius"/>
    </source>
</evidence>
<dbReference type="Proteomes" id="UP001148838">
    <property type="component" value="Unassembled WGS sequence"/>
</dbReference>
<dbReference type="PANTHER" id="PTHR42643">
    <property type="entry name" value="IONOTROPIC RECEPTOR 20A-RELATED"/>
    <property type="match status" value="1"/>
</dbReference>
<evidence type="ECO:0000256" key="6">
    <source>
        <dbReference type="ARBA" id="ARBA00023136"/>
    </source>
</evidence>
<gene>
    <name evidence="11" type="ORF">ANN_07390</name>
</gene>
<keyword evidence="8" id="KW-0325">Glycoprotein</keyword>
<evidence type="ECO:0000256" key="7">
    <source>
        <dbReference type="ARBA" id="ARBA00023170"/>
    </source>
</evidence>
<evidence type="ECO:0000256" key="4">
    <source>
        <dbReference type="ARBA" id="ARBA00022692"/>
    </source>
</evidence>